<dbReference type="Proteomes" id="UP000291084">
    <property type="component" value="Chromosome 4"/>
</dbReference>
<evidence type="ECO:0000313" key="1">
    <source>
        <dbReference type="EMBL" id="BAT85212.1"/>
    </source>
</evidence>
<evidence type="ECO:0000313" key="2">
    <source>
        <dbReference type="Proteomes" id="UP000291084"/>
    </source>
</evidence>
<organism evidence="1 2">
    <name type="scientific">Vigna angularis var. angularis</name>
    <dbReference type="NCBI Taxonomy" id="157739"/>
    <lineage>
        <taxon>Eukaryota</taxon>
        <taxon>Viridiplantae</taxon>
        <taxon>Streptophyta</taxon>
        <taxon>Embryophyta</taxon>
        <taxon>Tracheophyta</taxon>
        <taxon>Spermatophyta</taxon>
        <taxon>Magnoliopsida</taxon>
        <taxon>eudicotyledons</taxon>
        <taxon>Gunneridae</taxon>
        <taxon>Pentapetalae</taxon>
        <taxon>rosids</taxon>
        <taxon>fabids</taxon>
        <taxon>Fabales</taxon>
        <taxon>Fabaceae</taxon>
        <taxon>Papilionoideae</taxon>
        <taxon>50 kb inversion clade</taxon>
        <taxon>NPAAA clade</taxon>
        <taxon>indigoferoid/millettioid clade</taxon>
        <taxon>Phaseoleae</taxon>
        <taxon>Vigna</taxon>
    </lineage>
</organism>
<dbReference type="EMBL" id="AP015037">
    <property type="protein sequence ID" value="BAT85212.1"/>
    <property type="molecule type" value="Genomic_DNA"/>
</dbReference>
<name>A0A0S3RX94_PHAAN</name>
<sequence length="74" mass="8254">MLMTRPPFACAWPCREWPWPLAATFSSEANPISKTCFMVRDISETVFGCSTARGGKWCMLPKSLAASSLLLRLK</sequence>
<accession>A0A0S3RX94</accession>
<dbReference type="AlphaFoldDB" id="A0A0S3RX94"/>
<keyword evidence="2" id="KW-1185">Reference proteome</keyword>
<gene>
    <name evidence="1" type="primary">Vigan.04G273100</name>
    <name evidence="1" type="ORF">VIGAN_04273100</name>
</gene>
<proteinExistence type="predicted"/>
<reference evidence="1 2" key="1">
    <citation type="journal article" date="2015" name="Sci. Rep.">
        <title>The power of single molecule real-time sequencing technology in the de novo assembly of a eukaryotic genome.</title>
        <authorList>
            <person name="Sakai H."/>
            <person name="Naito K."/>
            <person name="Ogiso-Tanaka E."/>
            <person name="Takahashi Y."/>
            <person name="Iseki K."/>
            <person name="Muto C."/>
            <person name="Satou K."/>
            <person name="Teruya K."/>
            <person name="Shiroma A."/>
            <person name="Shimoji M."/>
            <person name="Hirano T."/>
            <person name="Itoh T."/>
            <person name="Kaga A."/>
            <person name="Tomooka N."/>
        </authorList>
    </citation>
    <scope>NUCLEOTIDE SEQUENCE [LARGE SCALE GENOMIC DNA]</scope>
    <source>
        <strain evidence="2">cv. Shumari</strain>
    </source>
</reference>
<protein>
    <submittedName>
        <fullName evidence="1">Uncharacterized protein</fullName>
    </submittedName>
</protein>